<evidence type="ECO:0000259" key="3">
    <source>
        <dbReference type="Pfam" id="PF07523"/>
    </source>
</evidence>
<protein>
    <submittedName>
        <fullName evidence="4">Uncharacterized protein with FMN-binding domain</fullName>
    </submittedName>
</protein>
<gene>
    <name evidence="4" type="ORF">HNQ46_000841</name>
</gene>
<evidence type="ECO:0000256" key="1">
    <source>
        <dbReference type="SAM" id="MobiDB-lite"/>
    </source>
</evidence>
<feature type="compositionally biased region" description="Low complexity" evidence="1">
    <location>
        <begin position="165"/>
        <end position="179"/>
    </location>
</feature>
<dbReference type="RefSeq" id="WP_183683285.1">
    <property type="nucleotide sequence ID" value="NZ_JACHHH010000003.1"/>
</dbReference>
<feature type="compositionally biased region" description="Basic and acidic residues" evidence="1">
    <location>
        <begin position="1551"/>
        <end position="1568"/>
    </location>
</feature>
<evidence type="ECO:0000256" key="2">
    <source>
        <dbReference type="SAM" id="SignalP"/>
    </source>
</evidence>
<proteinExistence type="predicted"/>
<sequence length="1665" mass="187898">MKRKAFSCAVLSIATAMLLPGISFAKPASTAGQWFNRSGKWYYGKDEENLRKEWIVSDGDWFYLQKDSGELQSGWLSLDGKKYFLNTLHNGQFGKLLTGWQWIDGYCYFFEAEDPKTLGELKVSGLTKDGYTVDENGRYLSNGKVVYEAGKGLPGTESGQSVAGASRSIPSASADSSYRSRSRRSSSDSQIQAPKEEAKPEQPKADKKPESPKEDKKPEIPKEDKKPEVPKEDTKPETPKEEEKKQSLMDGVYFGTSKEGIHFQEKGPNIVKVRIENGKIVSAESVVFTDDTQPDFFAKFRDRLLERVKGLDSVDEVKKSVNSKSGKYYDGLAGATRTLRSHTSALENALNQAKNQEGRKAFPFSYMEFESRPNPSQSGKTLDLSDTRLKLHFPSGETKVVSPEEFAQYGISTSPAQGSPIKEGTKEILVHFLQKDMDIDLVSAIVPRAEIRKKYPTEIHVHYANGDSSTITLDKGNFRYTIPAKGKIDHMHLMDGDKEVARSQYDAAANQWSFSLKDVPHEGFSSWGYELYTVKVDTSKDNSPIASFKLDSRLAKKEYHVGDALKIDDLIVEAVTEQGNNKLYQNWEMAKAAGFSSTPENNTSLNTVGDNTVTIRYHKGDLDLSQSFTVNVKDLANQVPAKVEIRTKAGELVKRYSFTEAQWEEKQGMLSYVQVPVPKKFETAWNNKEFTAKAFNKDGNELKVEVNKRGILFRVQFPNYTHDVAYQNAMLSLSFKFEENAPEEKDENEKVNPETPNPEKPKEENRLTDGIYYGTSKEGIHFQEKGANIVKVRIENGKIVSAESVVFTDDTQPDFFAKFRDRLLERVKGLDSVDEVKKSVNSKSGKYYDGLAGATRTLRSHTSALENALNQAKKQEGRKASPFSYMEFESRPNPSQSGKTLDLSDTRLKLHFPSGETKVVSPEEFAQYGISTSPAQGSPIKEGTKEILVHFLQKDMDIDLVSAIVPRAEIRKKYPTEIHVHYANGDSSTITLDKENFRYTIPAKGKIDHMHLMDGDKEVARSVYDAAANQWSFSLKNVSHEGFSSWGYELYTVKVDTSKDNSPIASFKLDSHLAKKEYHVGDALKIDDLIVEAVTEQGNNKLYQNWELAKAAGFSSTPENNTSLNTVGENTITIRFHKGDLDLSQSFTVNVKDLANQVPAKVEIRTKSGELIKRYSFTQEEWEQSSGGIKRFNQPIPKKFQEAWNAKEFMAKAYNKDGEELTAVSTSRGIMFRVEFPSYSSGNFVGTGTFSLNFKFEENAPVEKEETESPKPETPKPDASKPDTKPENPKEETPKKDEKTSSSTIEKPEENNTTDESLEAVVPRHVEVYWRGEKIVDKDYSLEEVKKRKGQLIFKGVKVPAKMKGQNKEENFTIVIKNSKGEDLPYTKLDTPYSKSHARIHIELKKRYPEWTPMRIDYVWSYEEDPTENKPSTGDESSVDDLLPSHAEVFWHGEKLVEKDISKEQIQAAKGRLTYDVSVPGKKKRNFTSDYSVVVKNQKGKELPQNHVAWNPDKISSLIVNLKNPHPQWGKMNLTFIWKYEENTENTTPEDPNKKEESNPAEKPKEETDPSYIKTFYGESEVVPYDYTVKVKVTWDSKAKKIIKVEDNDTFADTNASFWNKVKRTAMPALTGKNRDTVDDIDAVARCTFSRNALVEAVRNAIPEE</sequence>
<feature type="domain" description="Ig-like" evidence="3">
    <location>
        <begin position="1074"/>
        <end position="1151"/>
    </location>
</feature>
<name>A0A7W9W1W3_9FIRM</name>
<feature type="chain" id="PRO_5031322933" evidence="2">
    <location>
        <begin position="26"/>
        <end position="1665"/>
    </location>
</feature>
<dbReference type="InterPro" id="IPR022038">
    <property type="entry name" value="Ig-like_bact"/>
</dbReference>
<feature type="region of interest" description="Disordered" evidence="1">
    <location>
        <begin position="1261"/>
        <end position="1319"/>
    </location>
</feature>
<feature type="signal peptide" evidence="2">
    <location>
        <begin position="1"/>
        <end position="25"/>
    </location>
</feature>
<dbReference type="SUPFAM" id="SSF69360">
    <property type="entry name" value="Cell wall binding repeat"/>
    <property type="match status" value="1"/>
</dbReference>
<reference evidence="4 5" key="1">
    <citation type="submission" date="2020-08" db="EMBL/GenBank/DDBJ databases">
        <title>Genomic Encyclopedia of Type Strains, Phase IV (KMG-IV): sequencing the most valuable type-strain genomes for metagenomic binning, comparative biology and taxonomic classification.</title>
        <authorList>
            <person name="Goeker M."/>
        </authorList>
    </citation>
    <scope>NUCLEOTIDE SEQUENCE [LARGE SCALE GENOMIC DNA]</scope>
    <source>
        <strain evidence="4 5">DSM 17245</strain>
    </source>
</reference>
<feature type="region of interest" description="Disordered" evidence="1">
    <location>
        <begin position="742"/>
        <end position="765"/>
    </location>
</feature>
<organism evidence="4 5">
    <name type="scientific">Oribacterium sinus</name>
    <dbReference type="NCBI Taxonomy" id="237576"/>
    <lineage>
        <taxon>Bacteria</taxon>
        <taxon>Bacillati</taxon>
        <taxon>Bacillota</taxon>
        <taxon>Clostridia</taxon>
        <taxon>Lachnospirales</taxon>
        <taxon>Lachnospiraceae</taxon>
        <taxon>Oribacterium</taxon>
    </lineage>
</organism>
<dbReference type="GeneID" id="85014399"/>
<dbReference type="Pfam" id="PF07523">
    <property type="entry name" value="Big_3"/>
    <property type="match status" value="2"/>
</dbReference>
<feature type="region of interest" description="Disordered" evidence="1">
    <location>
        <begin position="1543"/>
        <end position="1570"/>
    </location>
</feature>
<evidence type="ECO:0000313" key="4">
    <source>
        <dbReference type="EMBL" id="MBB6040878.1"/>
    </source>
</evidence>
<dbReference type="Proteomes" id="UP000522163">
    <property type="component" value="Unassembled WGS sequence"/>
</dbReference>
<comment type="caution">
    <text evidence="4">The sequence shown here is derived from an EMBL/GenBank/DDBJ whole genome shotgun (WGS) entry which is preliminary data.</text>
</comment>
<evidence type="ECO:0000313" key="5">
    <source>
        <dbReference type="Proteomes" id="UP000522163"/>
    </source>
</evidence>
<feature type="region of interest" description="Disordered" evidence="1">
    <location>
        <begin position="152"/>
        <end position="250"/>
    </location>
</feature>
<feature type="domain" description="Ig-like" evidence="3">
    <location>
        <begin position="555"/>
        <end position="632"/>
    </location>
</feature>
<accession>A0A7W9W1W3</accession>
<dbReference type="EMBL" id="JACHHH010000003">
    <property type="protein sequence ID" value="MBB6040878.1"/>
    <property type="molecule type" value="Genomic_DNA"/>
</dbReference>
<dbReference type="Gene3D" id="2.10.270.10">
    <property type="entry name" value="Cholin Binding"/>
    <property type="match status" value="1"/>
</dbReference>
<dbReference type="Gene3D" id="3.90.1010.20">
    <property type="match status" value="2"/>
</dbReference>
<feature type="compositionally biased region" description="Basic and acidic residues" evidence="1">
    <location>
        <begin position="1261"/>
        <end position="1310"/>
    </location>
</feature>
<feature type="compositionally biased region" description="Basic and acidic residues" evidence="1">
    <location>
        <begin position="194"/>
        <end position="247"/>
    </location>
</feature>
<dbReference type="Gene3D" id="2.60.40.3630">
    <property type="match status" value="2"/>
</dbReference>
<keyword evidence="2" id="KW-0732">Signal</keyword>